<evidence type="ECO:0000256" key="4">
    <source>
        <dbReference type="ARBA" id="ARBA00022617"/>
    </source>
</evidence>
<dbReference type="CDD" id="cd11065">
    <property type="entry name" value="CYP64-like"/>
    <property type="match status" value="1"/>
</dbReference>
<dbReference type="Gene3D" id="1.10.630.10">
    <property type="entry name" value="Cytochrome P450"/>
    <property type="match status" value="1"/>
</dbReference>
<dbReference type="SUPFAM" id="SSF48264">
    <property type="entry name" value="Cytochrome P450"/>
    <property type="match status" value="1"/>
</dbReference>
<dbReference type="GO" id="GO:0020037">
    <property type="term" value="F:heme binding"/>
    <property type="evidence" value="ECO:0007669"/>
    <property type="project" value="InterPro"/>
</dbReference>
<proteinExistence type="inferred from homology"/>
<dbReference type="OrthoDB" id="2789670at2759"/>
<dbReference type="Pfam" id="PF00067">
    <property type="entry name" value="p450"/>
    <property type="match status" value="1"/>
</dbReference>
<keyword evidence="8 10" id="KW-0503">Monooxygenase</keyword>
<dbReference type="InterPro" id="IPR001128">
    <property type="entry name" value="Cyt_P450"/>
</dbReference>
<dbReference type="InterPro" id="IPR017972">
    <property type="entry name" value="Cyt_P450_CS"/>
</dbReference>
<evidence type="ECO:0000256" key="10">
    <source>
        <dbReference type="RuleBase" id="RU000461"/>
    </source>
</evidence>
<dbReference type="InterPro" id="IPR036396">
    <property type="entry name" value="Cyt_P450_sf"/>
</dbReference>
<evidence type="ECO:0000256" key="3">
    <source>
        <dbReference type="ARBA" id="ARBA00010617"/>
    </source>
</evidence>
<dbReference type="AlphaFoldDB" id="A0A8H5CVA4"/>
<dbReference type="EMBL" id="JAACJO010000026">
    <property type="protein sequence ID" value="KAF5347302.1"/>
    <property type="molecule type" value="Genomic_DNA"/>
</dbReference>
<comment type="pathway">
    <text evidence="2">Secondary metabolite biosynthesis.</text>
</comment>
<evidence type="ECO:0000256" key="6">
    <source>
        <dbReference type="ARBA" id="ARBA00023002"/>
    </source>
</evidence>
<comment type="similarity">
    <text evidence="3 10">Belongs to the cytochrome P450 family.</text>
</comment>
<evidence type="ECO:0000256" key="2">
    <source>
        <dbReference type="ARBA" id="ARBA00005179"/>
    </source>
</evidence>
<comment type="caution">
    <text evidence="11">The sequence shown here is derived from an EMBL/GenBank/DDBJ whole genome shotgun (WGS) entry which is preliminary data.</text>
</comment>
<keyword evidence="5 9" id="KW-0479">Metal-binding</keyword>
<keyword evidence="4 9" id="KW-0349">Heme</keyword>
<evidence type="ECO:0000256" key="8">
    <source>
        <dbReference type="ARBA" id="ARBA00023033"/>
    </source>
</evidence>
<dbReference type="PANTHER" id="PTHR46300:SF7">
    <property type="entry name" value="P450, PUTATIVE (EUROFUNG)-RELATED"/>
    <property type="match status" value="1"/>
</dbReference>
<keyword evidence="12" id="KW-1185">Reference proteome</keyword>
<gene>
    <name evidence="11" type="ORF">D9756_009895</name>
</gene>
<dbReference type="PRINTS" id="PR00463">
    <property type="entry name" value="EP450I"/>
</dbReference>
<accession>A0A8H5CVA4</accession>
<keyword evidence="7 9" id="KW-0408">Iron</keyword>
<protein>
    <recommendedName>
        <fullName evidence="13">Cytochrome P450</fullName>
    </recommendedName>
</protein>
<comment type="cofactor">
    <cofactor evidence="1 9">
        <name>heme</name>
        <dbReference type="ChEBI" id="CHEBI:30413"/>
    </cofactor>
</comment>
<evidence type="ECO:0000313" key="11">
    <source>
        <dbReference type="EMBL" id="KAF5347302.1"/>
    </source>
</evidence>
<dbReference type="GO" id="GO:0004497">
    <property type="term" value="F:monooxygenase activity"/>
    <property type="evidence" value="ECO:0007669"/>
    <property type="project" value="UniProtKB-KW"/>
</dbReference>
<feature type="binding site" description="axial binding residue" evidence="9">
    <location>
        <position position="440"/>
    </location>
    <ligand>
        <name>heme</name>
        <dbReference type="ChEBI" id="CHEBI:30413"/>
    </ligand>
    <ligandPart>
        <name>Fe</name>
        <dbReference type="ChEBI" id="CHEBI:18248"/>
    </ligandPart>
</feature>
<evidence type="ECO:0000256" key="9">
    <source>
        <dbReference type="PIRSR" id="PIRSR602401-1"/>
    </source>
</evidence>
<keyword evidence="6 10" id="KW-0560">Oxidoreductase</keyword>
<dbReference type="Proteomes" id="UP000559027">
    <property type="component" value="Unassembled WGS sequence"/>
</dbReference>
<dbReference type="PROSITE" id="PS00086">
    <property type="entry name" value="CYTOCHROME_P450"/>
    <property type="match status" value="1"/>
</dbReference>
<evidence type="ECO:0000256" key="7">
    <source>
        <dbReference type="ARBA" id="ARBA00023004"/>
    </source>
</evidence>
<organism evidence="11 12">
    <name type="scientific">Leucocoprinus leucothites</name>
    <dbReference type="NCBI Taxonomy" id="201217"/>
    <lineage>
        <taxon>Eukaryota</taxon>
        <taxon>Fungi</taxon>
        <taxon>Dikarya</taxon>
        <taxon>Basidiomycota</taxon>
        <taxon>Agaricomycotina</taxon>
        <taxon>Agaricomycetes</taxon>
        <taxon>Agaricomycetidae</taxon>
        <taxon>Agaricales</taxon>
        <taxon>Agaricineae</taxon>
        <taxon>Agaricaceae</taxon>
        <taxon>Leucocoprinus</taxon>
    </lineage>
</organism>
<evidence type="ECO:0000256" key="1">
    <source>
        <dbReference type="ARBA" id="ARBA00001971"/>
    </source>
</evidence>
<dbReference type="InterPro" id="IPR050364">
    <property type="entry name" value="Cytochrome_P450_fung"/>
</dbReference>
<dbReference type="GO" id="GO:0005506">
    <property type="term" value="F:iron ion binding"/>
    <property type="evidence" value="ECO:0007669"/>
    <property type="project" value="InterPro"/>
</dbReference>
<name>A0A8H5CVA4_9AGAR</name>
<evidence type="ECO:0000256" key="5">
    <source>
        <dbReference type="ARBA" id="ARBA00022723"/>
    </source>
</evidence>
<sequence>MASLLPDIPPLLRIAVLLTLAAGLASRYFTSSRRRLPPGPRPLPFIGNVLQIPAEHPEEAFAEWGAKYGDIVRLSMFGQTMIVLNSLEAARDLLDKRSSIYSDRPRFVLFSELMGWENASTHVRYGQRFRRHRRWINHIFNARTVTEFRPLQFRETLVLLSGMIQEPENIVKHFKRYAAATILKVTYDRNVKSVDDLLVRLADKAATLTVESGSPAASLVDFFPLMRHIPTWIPIISNFKRKALETREAVEAMFHQPYELVKQDMQGGKAGRSYVSTLIEKLSSPEGHLLPTDERDIQGTAGTLYAAAEDTTVSMLHTFVMAMVLYPNVYKKLQAEMDSAVGKQRLPTFEDRSALPYLECVLKEMLRWNVPVPLGMPHRLMEDDAYRDLHIPAGSTVLVNIHSILQDCDKPNEFIPERYLENAGLVDPRSVIFGFGRRICPGRHFSEESLWMISAHMVATMDITKAVDENGDLITPPLEFTTGFVSHPKPFMCNIKPRSEEAIALIQQASPGEYVFPPDREEISG</sequence>
<reference evidence="11 12" key="1">
    <citation type="journal article" date="2020" name="ISME J.">
        <title>Uncovering the hidden diversity of litter-decomposition mechanisms in mushroom-forming fungi.</title>
        <authorList>
            <person name="Floudas D."/>
            <person name="Bentzer J."/>
            <person name="Ahren D."/>
            <person name="Johansson T."/>
            <person name="Persson P."/>
            <person name="Tunlid A."/>
        </authorList>
    </citation>
    <scope>NUCLEOTIDE SEQUENCE [LARGE SCALE GENOMIC DNA]</scope>
    <source>
        <strain evidence="11 12">CBS 146.42</strain>
    </source>
</reference>
<dbReference type="PANTHER" id="PTHR46300">
    <property type="entry name" value="P450, PUTATIVE (EUROFUNG)-RELATED-RELATED"/>
    <property type="match status" value="1"/>
</dbReference>
<dbReference type="GO" id="GO:0016705">
    <property type="term" value="F:oxidoreductase activity, acting on paired donors, with incorporation or reduction of molecular oxygen"/>
    <property type="evidence" value="ECO:0007669"/>
    <property type="project" value="InterPro"/>
</dbReference>
<evidence type="ECO:0008006" key="13">
    <source>
        <dbReference type="Google" id="ProtNLM"/>
    </source>
</evidence>
<evidence type="ECO:0000313" key="12">
    <source>
        <dbReference type="Proteomes" id="UP000559027"/>
    </source>
</evidence>
<dbReference type="InterPro" id="IPR002401">
    <property type="entry name" value="Cyt_P450_E_grp-I"/>
</dbReference>